<organism evidence="1 2">
    <name type="scientific">Ancylostoma caninum</name>
    <name type="common">Dog hookworm</name>
    <dbReference type="NCBI Taxonomy" id="29170"/>
    <lineage>
        <taxon>Eukaryota</taxon>
        <taxon>Metazoa</taxon>
        <taxon>Ecdysozoa</taxon>
        <taxon>Nematoda</taxon>
        <taxon>Chromadorea</taxon>
        <taxon>Rhabditida</taxon>
        <taxon>Rhabditina</taxon>
        <taxon>Rhabditomorpha</taxon>
        <taxon>Strongyloidea</taxon>
        <taxon>Ancylostomatidae</taxon>
        <taxon>Ancylostomatinae</taxon>
        <taxon>Ancylostoma</taxon>
    </lineage>
</organism>
<evidence type="ECO:0000313" key="2">
    <source>
        <dbReference type="Proteomes" id="UP000252519"/>
    </source>
</evidence>
<accession>A0A368GMT7</accession>
<gene>
    <name evidence="1" type="ORF">ANCCAN_08301</name>
</gene>
<evidence type="ECO:0000313" key="1">
    <source>
        <dbReference type="EMBL" id="RCN45644.1"/>
    </source>
</evidence>
<protein>
    <submittedName>
        <fullName evidence="1">Uncharacterized protein</fullName>
    </submittedName>
</protein>
<keyword evidence="2" id="KW-1185">Reference proteome</keyword>
<dbReference type="EMBL" id="JOJR01000096">
    <property type="protein sequence ID" value="RCN45644.1"/>
    <property type="molecule type" value="Genomic_DNA"/>
</dbReference>
<dbReference type="Proteomes" id="UP000252519">
    <property type="component" value="Unassembled WGS sequence"/>
</dbReference>
<reference evidence="1 2" key="1">
    <citation type="submission" date="2014-10" db="EMBL/GenBank/DDBJ databases">
        <title>Draft genome of the hookworm Ancylostoma caninum.</title>
        <authorList>
            <person name="Mitreva M."/>
        </authorList>
    </citation>
    <scope>NUCLEOTIDE SEQUENCE [LARGE SCALE GENOMIC DNA]</scope>
    <source>
        <strain evidence="1 2">Baltimore</strain>
    </source>
</reference>
<sequence length="100" mass="12024">MKCVAILWTSEDLRRAKPEGGRRERRKKFLVIQNKEIKVRSKSHWSLHFHSKVRMVRQRSLEKQDQTSRMPPNFKRPRRLMVSECCIVGNKKTRRSHARA</sequence>
<comment type="caution">
    <text evidence="1">The sequence shown here is derived from an EMBL/GenBank/DDBJ whole genome shotgun (WGS) entry which is preliminary data.</text>
</comment>
<dbReference type="AlphaFoldDB" id="A0A368GMT7"/>
<name>A0A368GMT7_ANCCA</name>
<proteinExistence type="predicted"/>